<dbReference type="AlphaFoldDB" id="A0A0S4LS75"/>
<evidence type="ECO:0000313" key="3">
    <source>
        <dbReference type="Proteomes" id="UP000199032"/>
    </source>
</evidence>
<dbReference type="STRING" id="1742972.COMA1_40329"/>
<organism evidence="2 3">
    <name type="scientific">Candidatus Nitrospira nitrosa</name>
    <dbReference type="NCBI Taxonomy" id="1742972"/>
    <lineage>
        <taxon>Bacteria</taxon>
        <taxon>Pseudomonadati</taxon>
        <taxon>Nitrospirota</taxon>
        <taxon>Nitrospiria</taxon>
        <taxon>Nitrospirales</taxon>
        <taxon>Nitrospiraceae</taxon>
        <taxon>Nitrospira</taxon>
    </lineage>
</organism>
<dbReference type="InterPro" id="IPR009875">
    <property type="entry name" value="PilZ_domain"/>
</dbReference>
<keyword evidence="3" id="KW-1185">Reference proteome</keyword>
<dbReference type="EMBL" id="CZQA01000010">
    <property type="protein sequence ID" value="CUS37938.1"/>
    <property type="molecule type" value="Genomic_DNA"/>
</dbReference>
<name>A0A0S4LS75_9BACT</name>
<reference evidence="2 3" key="1">
    <citation type="submission" date="2015-10" db="EMBL/GenBank/DDBJ databases">
        <authorList>
            <person name="Gilbert D.G."/>
        </authorList>
    </citation>
    <scope>NUCLEOTIDE SEQUENCE [LARGE SCALE GENOMIC DNA]</scope>
    <source>
        <strain evidence="2">COMA1</strain>
    </source>
</reference>
<protein>
    <recommendedName>
        <fullName evidence="1">PilZ domain-containing protein</fullName>
    </recommendedName>
</protein>
<proteinExistence type="predicted"/>
<gene>
    <name evidence="2" type="ORF">COMA1_40329</name>
</gene>
<dbReference type="Pfam" id="PF07238">
    <property type="entry name" value="PilZ"/>
    <property type="match status" value="1"/>
</dbReference>
<sequence length="125" mass="13836">MQTIQPAGVTRSTPRQYPRVRILTPFTCSLSSIGTGWWFRKSVHDVGLVHDLSTGGLCLSTDARIEPGDQVSLTLRLTKSAPPAEVAVAIVCWRYQQFHGLAFTRVSEAVSRRLAEYMNATGEEE</sequence>
<feature type="domain" description="PilZ" evidence="1">
    <location>
        <begin position="15"/>
        <end position="118"/>
    </location>
</feature>
<dbReference type="Proteomes" id="UP000199032">
    <property type="component" value="Unassembled WGS sequence"/>
</dbReference>
<evidence type="ECO:0000259" key="1">
    <source>
        <dbReference type="Pfam" id="PF07238"/>
    </source>
</evidence>
<dbReference type="SUPFAM" id="SSF141371">
    <property type="entry name" value="PilZ domain-like"/>
    <property type="match status" value="1"/>
</dbReference>
<dbReference type="Gene3D" id="2.40.10.220">
    <property type="entry name" value="predicted glycosyltransferase like domains"/>
    <property type="match status" value="1"/>
</dbReference>
<dbReference type="GO" id="GO:0035438">
    <property type="term" value="F:cyclic-di-GMP binding"/>
    <property type="evidence" value="ECO:0007669"/>
    <property type="project" value="InterPro"/>
</dbReference>
<evidence type="ECO:0000313" key="2">
    <source>
        <dbReference type="EMBL" id="CUS37938.1"/>
    </source>
</evidence>
<accession>A0A0S4LS75</accession>